<proteinExistence type="inferred from homology"/>
<evidence type="ECO:0000256" key="3">
    <source>
        <dbReference type="ARBA" id="ARBA00013236"/>
    </source>
</evidence>
<evidence type="ECO:0000256" key="1">
    <source>
        <dbReference type="ARBA" id="ARBA00004952"/>
    </source>
</evidence>
<dbReference type="RefSeq" id="WP_199024945.1">
    <property type="nucleotide sequence ID" value="NZ_JAELVR010000007.1"/>
</dbReference>
<feature type="domain" description="Nicotinate/nicotinamide phosphoribosyltransferase" evidence="9">
    <location>
        <begin position="188"/>
        <end position="420"/>
    </location>
</feature>
<dbReference type="InterPro" id="IPR007229">
    <property type="entry name" value="Nic_PRibTrfase-Fam"/>
</dbReference>
<comment type="pathway">
    <text evidence="1 7 8">Cofactor biosynthesis; NAD(+) biosynthesis; nicotinate D-ribonucleotide from nicotinate: step 1/1.</text>
</comment>
<dbReference type="Proteomes" id="UP000619079">
    <property type="component" value="Unassembled WGS sequence"/>
</dbReference>
<reference evidence="11" key="1">
    <citation type="submission" date="2020-12" db="EMBL/GenBank/DDBJ databases">
        <title>Sedimentitalea sp. nov., isolated from sand in Incheon.</title>
        <authorList>
            <person name="Kim W."/>
        </authorList>
    </citation>
    <scope>NUCLEOTIDE SEQUENCE</scope>
    <source>
        <strain evidence="11">CAU 1593</strain>
    </source>
</reference>
<dbReference type="GO" id="GO:0005829">
    <property type="term" value="C:cytosol"/>
    <property type="evidence" value="ECO:0007669"/>
    <property type="project" value="TreeGrafter"/>
</dbReference>
<dbReference type="GO" id="GO:0016757">
    <property type="term" value="F:glycosyltransferase activity"/>
    <property type="evidence" value="ECO:0007669"/>
    <property type="project" value="UniProtKB-KW"/>
</dbReference>
<evidence type="ECO:0000313" key="11">
    <source>
        <dbReference type="EMBL" id="MBJ6372062.1"/>
    </source>
</evidence>
<dbReference type="Gene3D" id="3.20.140.10">
    <property type="entry name" value="nicotinate phosphoribosyltransferase"/>
    <property type="match status" value="1"/>
</dbReference>
<keyword evidence="12" id="KW-1185">Reference proteome</keyword>
<dbReference type="InterPro" id="IPR036068">
    <property type="entry name" value="Nicotinate_pribotase-like_C"/>
</dbReference>
<dbReference type="InterPro" id="IPR041525">
    <property type="entry name" value="N/Namide_PRibTrfase"/>
</dbReference>
<comment type="similarity">
    <text evidence="2 7 8">Belongs to the NAPRTase family.</text>
</comment>
<evidence type="ECO:0000256" key="4">
    <source>
        <dbReference type="ARBA" id="ARBA00022553"/>
    </source>
</evidence>
<accession>A0A8J7IJ33</accession>
<dbReference type="InterPro" id="IPR006406">
    <property type="entry name" value="Nic_PRibTrfase"/>
</dbReference>
<dbReference type="NCBIfam" id="NF003704">
    <property type="entry name" value="PRK05321.1"/>
    <property type="match status" value="1"/>
</dbReference>
<comment type="catalytic activity">
    <reaction evidence="7 8">
        <text>5-phospho-alpha-D-ribose 1-diphosphate + nicotinate + ATP + H2O = nicotinate beta-D-ribonucleotide + ADP + phosphate + diphosphate</text>
        <dbReference type="Rhea" id="RHEA:36163"/>
        <dbReference type="ChEBI" id="CHEBI:15377"/>
        <dbReference type="ChEBI" id="CHEBI:30616"/>
        <dbReference type="ChEBI" id="CHEBI:32544"/>
        <dbReference type="ChEBI" id="CHEBI:33019"/>
        <dbReference type="ChEBI" id="CHEBI:43474"/>
        <dbReference type="ChEBI" id="CHEBI:57502"/>
        <dbReference type="ChEBI" id="CHEBI:58017"/>
        <dbReference type="ChEBI" id="CHEBI:456216"/>
        <dbReference type="EC" id="6.3.4.21"/>
    </reaction>
</comment>
<comment type="function">
    <text evidence="7 8">Catalyzes the synthesis of beta-nicotinate D-ribonucleotide from nicotinate and 5-phospho-D-ribose 1-phosphate at the expense of ATP.</text>
</comment>
<dbReference type="HAMAP" id="MF_00570">
    <property type="entry name" value="NAPRTase"/>
    <property type="match status" value="1"/>
</dbReference>
<evidence type="ECO:0000259" key="10">
    <source>
        <dbReference type="Pfam" id="PF17767"/>
    </source>
</evidence>
<evidence type="ECO:0000313" key="12">
    <source>
        <dbReference type="Proteomes" id="UP000619079"/>
    </source>
</evidence>
<keyword evidence="11" id="KW-0328">Glycosyltransferase</keyword>
<dbReference type="EMBL" id="JAELVR010000007">
    <property type="protein sequence ID" value="MBJ6372062.1"/>
    <property type="molecule type" value="Genomic_DNA"/>
</dbReference>
<keyword evidence="4 7" id="KW-0597">Phosphoprotein</keyword>
<dbReference type="UniPathway" id="UPA00253">
    <property type="reaction ID" value="UER00457"/>
</dbReference>
<feature type="domain" description="Nicotinate phosphoribosyltransferase N-terminal" evidence="10">
    <location>
        <begin position="22"/>
        <end position="145"/>
    </location>
</feature>
<feature type="modified residue" description="Phosphohistidine; by autocatalysis" evidence="7">
    <location>
        <position position="239"/>
    </location>
</feature>
<evidence type="ECO:0000256" key="5">
    <source>
        <dbReference type="ARBA" id="ARBA00022598"/>
    </source>
</evidence>
<evidence type="ECO:0000259" key="9">
    <source>
        <dbReference type="Pfam" id="PF04095"/>
    </source>
</evidence>
<keyword evidence="11" id="KW-0808">Transferase</keyword>
<dbReference type="GO" id="GO:0034355">
    <property type="term" value="P:NAD+ biosynthetic process via the salvage pathway"/>
    <property type="evidence" value="ECO:0007669"/>
    <property type="project" value="TreeGrafter"/>
</dbReference>
<evidence type="ECO:0000256" key="7">
    <source>
        <dbReference type="HAMAP-Rule" id="MF_00570"/>
    </source>
</evidence>
<dbReference type="GO" id="GO:0004516">
    <property type="term" value="F:nicotinate phosphoribosyltransferase activity"/>
    <property type="evidence" value="ECO:0007669"/>
    <property type="project" value="UniProtKB-UniRule"/>
</dbReference>
<evidence type="ECO:0000256" key="8">
    <source>
        <dbReference type="RuleBase" id="RU003838"/>
    </source>
</evidence>
<keyword evidence="5 7" id="KW-0436">Ligase</keyword>
<dbReference type="AlphaFoldDB" id="A0A8J7IJ33"/>
<comment type="caution">
    <text evidence="11">The sequence shown here is derived from an EMBL/GenBank/DDBJ whole genome shotgun (WGS) entry which is preliminary data.</text>
</comment>
<gene>
    <name evidence="7 11" type="primary">pncB</name>
    <name evidence="11" type="ORF">JF290_11045</name>
</gene>
<keyword evidence="6 7" id="KW-0662">Pyridine nucleotide biosynthesis</keyword>
<dbReference type="EC" id="6.3.4.21" evidence="3 7"/>
<dbReference type="SUPFAM" id="SSF54675">
    <property type="entry name" value="Nicotinate/Quinolinate PRTase N-terminal domain-like"/>
    <property type="match status" value="1"/>
</dbReference>
<dbReference type="InterPro" id="IPR040727">
    <property type="entry name" value="NAPRTase_N"/>
</dbReference>
<dbReference type="PIRSF" id="PIRSF000484">
    <property type="entry name" value="NAPRT"/>
    <property type="match status" value="1"/>
</dbReference>
<dbReference type="Pfam" id="PF17767">
    <property type="entry name" value="NAPRTase_N"/>
    <property type="match status" value="1"/>
</dbReference>
<dbReference type="NCBIfam" id="TIGR01514">
    <property type="entry name" value="NAPRTase"/>
    <property type="match status" value="1"/>
</dbReference>
<name>A0A8J7IJ33_9RHOB</name>
<evidence type="ECO:0000256" key="6">
    <source>
        <dbReference type="ARBA" id="ARBA00022642"/>
    </source>
</evidence>
<dbReference type="PANTHER" id="PTHR11098:SF1">
    <property type="entry name" value="NICOTINATE PHOSPHORIBOSYLTRANSFERASE"/>
    <property type="match status" value="1"/>
</dbReference>
<dbReference type="PANTHER" id="PTHR11098">
    <property type="entry name" value="NICOTINATE PHOSPHORIBOSYLTRANSFERASE"/>
    <property type="match status" value="1"/>
</dbReference>
<protein>
    <recommendedName>
        <fullName evidence="3 7">Nicotinate phosphoribosyltransferase</fullName>
        <shortName evidence="7">NAPRTase</shortName>
        <ecNumber evidence="3 7">6.3.4.21</ecNumber>
    </recommendedName>
</protein>
<organism evidence="11 12">
    <name type="scientific">Sedimentitalea arenosa</name>
    <dbReference type="NCBI Taxonomy" id="2798803"/>
    <lineage>
        <taxon>Bacteria</taxon>
        <taxon>Pseudomonadati</taxon>
        <taxon>Pseudomonadota</taxon>
        <taxon>Alphaproteobacteria</taxon>
        <taxon>Rhodobacterales</taxon>
        <taxon>Paracoccaceae</taxon>
        <taxon>Sedimentitalea</taxon>
    </lineage>
</organism>
<comment type="PTM">
    <text evidence="7 8">Transiently phosphorylated on a His residue during the reaction cycle. Phosphorylation strongly increases the affinity for substrates and increases the rate of nicotinate D-ribonucleotide production. Dephosphorylation regenerates the low-affinity form of the enzyme, leading to product release.</text>
</comment>
<sequence length="429" mass="49367">MDIATRVYNHKWKIDPIVRSLIDTDFYKLLMCQSVFRNKPDTQVTFSLINRSTHIPLADLIDEAELREQLDHIRSLGLSRGESTWLRGNTFYGKRQMFRPDFMEWFEALRLPPYHLERRGDQYELTFEGSWPEVMLWEIPALAVLMELRGRAVLNRMGRFELQVLYARAMTRVWEKIERLRELPTLGIADFGTRRRHSFMWQDWCVQAMREGLGKNFTGTSNCLIAMRREVEAIGTNAHELPMVYAALAESDAELAQAPYDVLSDWHDEHEGNLHIILPDTYGTQGFLDNAPDWLTSWTGIRIDSGDPVKGAETAIAWWRARGEDPRSKRIIFSDGLDVDKIIELHRRFDGRVNVSFGWGTLLTNDFRGLVPNDALAPFSLVCKAVAANGRPTVKLSDNPEKAMGPPEEIERYKRVFGVGEQERLAVVV</sequence>
<evidence type="ECO:0000256" key="2">
    <source>
        <dbReference type="ARBA" id="ARBA00010897"/>
    </source>
</evidence>
<dbReference type="SUPFAM" id="SSF51690">
    <property type="entry name" value="Nicotinate/Quinolinate PRTase C-terminal domain-like"/>
    <property type="match status" value="1"/>
</dbReference>
<dbReference type="Pfam" id="PF04095">
    <property type="entry name" value="NAPRTase"/>
    <property type="match status" value="1"/>
</dbReference>